<proteinExistence type="predicted"/>
<dbReference type="AlphaFoldDB" id="A0A940MYL7"/>
<protein>
    <submittedName>
        <fullName evidence="1">Uncharacterized protein</fullName>
    </submittedName>
</protein>
<keyword evidence="2" id="KW-1185">Reference proteome</keyword>
<sequence>MSAPAQSYQAPLRAYLRSAVKAEWPQHLRLHRLPVEDVARNAAILDAWASEMQPTAGEIAASMSVTRNAVLAVVRRARLRGDARAVRRLPRPAVRSAAMEPA</sequence>
<evidence type="ECO:0000313" key="1">
    <source>
        <dbReference type="EMBL" id="MBP0492110.1"/>
    </source>
</evidence>
<name>A0A940MYL7_9PROT</name>
<gene>
    <name evidence="1" type="ORF">J5Y10_04890</name>
</gene>
<dbReference type="EMBL" id="JAGIZA010000003">
    <property type="protein sequence ID" value="MBP0492110.1"/>
    <property type="molecule type" value="Genomic_DNA"/>
</dbReference>
<reference evidence="1" key="1">
    <citation type="submission" date="2021-03" db="EMBL/GenBank/DDBJ databases">
        <authorList>
            <person name="So Y."/>
        </authorList>
    </citation>
    <scope>NUCLEOTIDE SEQUENCE</scope>
    <source>
        <strain evidence="1">SG15</strain>
    </source>
</reference>
<dbReference type="RefSeq" id="WP_209371351.1">
    <property type="nucleotide sequence ID" value="NZ_JAGIZA010000003.1"/>
</dbReference>
<comment type="caution">
    <text evidence="1">The sequence shown here is derived from an EMBL/GenBank/DDBJ whole genome shotgun (WGS) entry which is preliminary data.</text>
</comment>
<dbReference type="Proteomes" id="UP000677537">
    <property type="component" value="Unassembled WGS sequence"/>
</dbReference>
<accession>A0A940MYL7</accession>
<organism evidence="1 2">
    <name type="scientific">Roseomonas indoligenes</name>
    <dbReference type="NCBI Taxonomy" id="2820811"/>
    <lineage>
        <taxon>Bacteria</taxon>
        <taxon>Pseudomonadati</taxon>
        <taxon>Pseudomonadota</taxon>
        <taxon>Alphaproteobacteria</taxon>
        <taxon>Acetobacterales</taxon>
        <taxon>Roseomonadaceae</taxon>
        <taxon>Roseomonas</taxon>
    </lineage>
</organism>
<evidence type="ECO:0000313" key="2">
    <source>
        <dbReference type="Proteomes" id="UP000677537"/>
    </source>
</evidence>